<dbReference type="Proteomes" id="UP000184267">
    <property type="component" value="Unassembled WGS sequence"/>
</dbReference>
<evidence type="ECO:0000256" key="13">
    <source>
        <dbReference type="SAM" id="MobiDB-lite"/>
    </source>
</evidence>
<evidence type="ECO:0000259" key="14">
    <source>
        <dbReference type="PROSITE" id="PS51164"/>
    </source>
</evidence>
<evidence type="ECO:0000256" key="3">
    <source>
        <dbReference type="ARBA" id="ARBA00005336"/>
    </source>
</evidence>
<keyword evidence="11" id="KW-0326">Glycosidase</keyword>
<dbReference type="FunFam" id="3.40.50.1700:FF:000003">
    <property type="entry name" value="Probable beta-glucosidase"/>
    <property type="match status" value="1"/>
</dbReference>
<evidence type="ECO:0000313" key="15">
    <source>
        <dbReference type="EMBL" id="OJT12611.1"/>
    </source>
</evidence>
<evidence type="ECO:0000256" key="1">
    <source>
        <dbReference type="ARBA" id="ARBA00000448"/>
    </source>
</evidence>
<dbReference type="PROSITE" id="PS51164">
    <property type="entry name" value="CBM1_2"/>
    <property type="match status" value="1"/>
</dbReference>
<dbReference type="SUPFAM" id="SSF52279">
    <property type="entry name" value="Beta-D-glucan exohydrolase, C-terminal domain"/>
    <property type="match status" value="1"/>
</dbReference>
<dbReference type="SUPFAM" id="SSF51445">
    <property type="entry name" value="(Trans)glycosidases"/>
    <property type="match status" value="1"/>
</dbReference>
<feature type="compositionally biased region" description="Basic and acidic residues" evidence="13">
    <location>
        <begin position="536"/>
        <end position="571"/>
    </location>
</feature>
<evidence type="ECO:0000256" key="11">
    <source>
        <dbReference type="ARBA" id="ARBA00023295"/>
    </source>
</evidence>
<keyword evidence="12" id="KW-0624">Polysaccharide degradation</keyword>
<evidence type="ECO:0000256" key="12">
    <source>
        <dbReference type="ARBA" id="ARBA00023326"/>
    </source>
</evidence>
<evidence type="ECO:0000256" key="4">
    <source>
        <dbReference type="ARBA" id="ARBA00008842"/>
    </source>
</evidence>
<keyword evidence="8" id="KW-0136">Cellulose degradation</keyword>
<sequence>MPKSRRSSLARSSTRGNFQIGRVAMLVEEMGNTIAELDGALSTFEEEERKRKRISTRSKSEGGKEHGVLGLFRKGHHHESSHLGVPEAGSAESPSSSELLKRMATALEQLKNQHSALGKTFHSYPSIDTTVVGSPLPSTVEEDDDEVHTPSTVGPGQKRMSAFSTHSGSSVWFDAPEYDGPEEYTLDVTPPVDSQDNNFFNTDSRLTDRTEASTEATEASSSIGMDTDSESEVSAEKSFTEEPTVIHRRTSLPSGPVGDEGSLFAVLKKNVGKDLSKVALPVTFNEPLTMLQKAAEELEYYDLLAQAVQSQDPVERICYVAAFAVSTYANTKHRTGRKGFNPMLAETFEEVRMHFIAEKVCHNPVIMAWHAEGEGWELYATSSGKTKFWGKSMEIIPQGTIHLKLGEEHYQWTRPSSFIRNLMMGTKYLEHIGKMVIKNTSSGDSCTLDFKEGGYWGPTNVVSGVVNSSSGEQVANLEGKWDEQVARKLDSSHLHVLWRITPFAKNAGQYYGFTAFGITLNEITPDLEGKLPPTDSRYRPDVRALENGDLDGAEREKQRVEDMQRDRRTRGQECSPRWFKQVGDEWVYTSGYWEQRQRGWTDVEPLWTGGTTCVTGSVCTKQNDYYSQCLPGVANSTPPATSAPATSVPASPTSPTGSSPSPTGSAPAQTSVANISPEWAAAYTKAKATVAKLSLTDKVNLGTGVQWQKGACVGNTPAIASIPGFTGLCLQDSPVGVRYADKVSAFPPEINVAATFNRTLMRERGAAMGSEFKGKGVHVALGPMMNLMRAPAAGRNWEGGGGDPFLSGELAFETITGIQSVGVQACAKHYINNEQEHFRDSSSSNVDDRTEHELYSYPFLRSVQANVASVMCSYNQINGTFSCENDKTLNGLLKGEFGFQGYVMSDWWATHSGAPAVNAGLDMTMPGDTALGSGQTYFGQNLVNAVQSDQVPESRIDDMATRILAAWYLLGQDSGFPAVNFNSWNTGEGSHIDVQADHKNLIRTIGAASTVLLKNTGNVLPLKAPKTIAVVGNGATNSSKGPNGYSDRSGDDGVLGMGWGSGTDDYPYLVAPIDAITARAKSDGTTVTSSLTDTDLTGAASAASGKDVAFVFITADSGEGYITVENAAGDRNDLSAWHNGDALVKQVASVNNNTIVVVNSVGPIVVEQWINHPNVTALVWSGLPGQEAGNALVDVLYGAYNPSGRLPFTIGKAITDYSAQITYTGSGIVQIPYNEGLFIDYRHFDAANIAPRFEFGFGLSYTTFDYSNLKISGSTAGGTRQPIGPGAALDPWLHDPVVTVTFTVTNNGTVAGTEVSRIDRGNESEADRRPLQIPQLYTSPPASAQSAPLNLHGFDSIFLAPGESTTVSLALSRLDFSVWDVPSQSWQVAKGTTGISVGASSRDLRLKGSITN</sequence>
<keyword evidence="16" id="KW-1185">Reference proteome</keyword>
<feature type="region of interest" description="Disordered" evidence="13">
    <location>
        <begin position="46"/>
        <end position="99"/>
    </location>
</feature>
<dbReference type="PANTHER" id="PTHR42715:SF2">
    <property type="entry name" value="BETA-GLUCOSIDASE F-RELATED"/>
    <property type="match status" value="1"/>
</dbReference>
<dbReference type="FunFam" id="3.20.20.300:FF:000002">
    <property type="entry name" value="Probable beta-glucosidase"/>
    <property type="match status" value="1"/>
</dbReference>
<dbReference type="InterPro" id="IPR002772">
    <property type="entry name" value="Glyco_hydro_3_C"/>
</dbReference>
<accession>A0A1M2VYC9</accession>
<keyword evidence="10" id="KW-0119">Carbohydrate metabolism</keyword>
<feature type="compositionally biased region" description="Basic and acidic residues" evidence="13">
    <location>
        <begin position="1316"/>
        <end position="1330"/>
    </location>
</feature>
<feature type="region of interest" description="Disordered" evidence="13">
    <location>
        <begin position="1313"/>
        <end position="1344"/>
    </location>
</feature>
<dbReference type="InterPro" id="IPR001764">
    <property type="entry name" value="Glyco_hydro_3_N"/>
</dbReference>
<dbReference type="InterPro" id="IPR035971">
    <property type="entry name" value="CBD_sf"/>
</dbReference>
<dbReference type="PRINTS" id="PR00133">
    <property type="entry name" value="GLHYDRLASE3"/>
</dbReference>
<comment type="pathway">
    <text evidence="2">Glycan metabolism; cellulose degradation.</text>
</comment>
<dbReference type="Pfam" id="PF01237">
    <property type="entry name" value="Oxysterol_BP"/>
    <property type="match status" value="1"/>
</dbReference>
<evidence type="ECO:0000256" key="8">
    <source>
        <dbReference type="ARBA" id="ARBA00023001"/>
    </source>
</evidence>
<dbReference type="InterPro" id="IPR013783">
    <property type="entry name" value="Ig-like_fold"/>
</dbReference>
<name>A0A1M2VYC9_TRAPU</name>
<organism evidence="15 16">
    <name type="scientific">Trametes pubescens</name>
    <name type="common">White-rot fungus</name>
    <dbReference type="NCBI Taxonomy" id="154538"/>
    <lineage>
        <taxon>Eukaryota</taxon>
        <taxon>Fungi</taxon>
        <taxon>Dikarya</taxon>
        <taxon>Basidiomycota</taxon>
        <taxon>Agaricomycotina</taxon>
        <taxon>Agaricomycetes</taxon>
        <taxon>Polyporales</taxon>
        <taxon>Polyporaceae</taxon>
        <taxon>Trametes</taxon>
    </lineage>
</organism>
<dbReference type="GO" id="GO:0005576">
    <property type="term" value="C:extracellular region"/>
    <property type="evidence" value="ECO:0007669"/>
    <property type="project" value="InterPro"/>
</dbReference>
<evidence type="ECO:0000256" key="10">
    <source>
        <dbReference type="ARBA" id="ARBA00023277"/>
    </source>
</evidence>
<dbReference type="SMART" id="SM01217">
    <property type="entry name" value="Fn3_like"/>
    <property type="match status" value="1"/>
</dbReference>
<dbReference type="GO" id="GO:0008422">
    <property type="term" value="F:beta-glucosidase activity"/>
    <property type="evidence" value="ECO:0007669"/>
    <property type="project" value="UniProtKB-EC"/>
</dbReference>
<evidence type="ECO:0000256" key="9">
    <source>
        <dbReference type="ARBA" id="ARBA00023180"/>
    </source>
</evidence>
<feature type="region of interest" description="Disordered" evidence="13">
    <location>
        <begin position="138"/>
        <end position="163"/>
    </location>
</feature>
<feature type="compositionally biased region" description="Low complexity" evidence="13">
    <location>
        <begin position="86"/>
        <end position="98"/>
    </location>
</feature>
<dbReference type="InterPro" id="IPR026891">
    <property type="entry name" value="Fn3-like"/>
</dbReference>
<dbReference type="EMBL" id="MNAD01000475">
    <property type="protein sequence ID" value="OJT12611.1"/>
    <property type="molecule type" value="Genomic_DNA"/>
</dbReference>
<evidence type="ECO:0000256" key="5">
    <source>
        <dbReference type="ARBA" id="ARBA00012744"/>
    </source>
</evidence>
<dbReference type="InterPro" id="IPR036881">
    <property type="entry name" value="Glyco_hydro_3_C_sf"/>
</dbReference>
<dbReference type="InterPro" id="IPR037239">
    <property type="entry name" value="OSBP_sf"/>
</dbReference>
<evidence type="ECO:0000313" key="16">
    <source>
        <dbReference type="Proteomes" id="UP000184267"/>
    </source>
</evidence>
<dbReference type="GO" id="GO:0120009">
    <property type="term" value="P:intermembrane lipid transfer"/>
    <property type="evidence" value="ECO:0007669"/>
    <property type="project" value="UniProtKB-ARBA"/>
</dbReference>
<dbReference type="Gene3D" id="2.60.40.10">
    <property type="entry name" value="Immunoglobulins"/>
    <property type="match status" value="1"/>
</dbReference>
<dbReference type="GO" id="GO:0030245">
    <property type="term" value="P:cellulose catabolic process"/>
    <property type="evidence" value="ECO:0007669"/>
    <property type="project" value="UniProtKB-KW"/>
</dbReference>
<dbReference type="OrthoDB" id="416222at2759"/>
<dbReference type="Pfam" id="PF00734">
    <property type="entry name" value="CBM_1"/>
    <property type="match status" value="1"/>
</dbReference>
<evidence type="ECO:0000256" key="2">
    <source>
        <dbReference type="ARBA" id="ARBA00004987"/>
    </source>
</evidence>
<gene>
    <name evidence="15" type="ORF">TRAPUB_10852</name>
</gene>
<dbReference type="InterPro" id="IPR050288">
    <property type="entry name" value="Cellulose_deg_GH3"/>
</dbReference>
<feature type="region of interest" description="Disordered" evidence="13">
    <location>
        <begin position="187"/>
        <end position="230"/>
    </location>
</feature>
<dbReference type="SUPFAM" id="SSF57180">
    <property type="entry name" value="Cellulose-binding domain"/>
    <property type="match status" value="1"/>
</dbReference>
<feature type="compositionally biased region" description="Polar residues" evidence="13">
    <location>
        <begin position="192"/>
        <end position="204"/>
    </location>
</feature>
<dbReference type="GO" id="GO:0030248">
    <property type="term" value="F:cellulose binding"/>
    <property type="evidence" value="ECO:0007669"/>
    <property type="project" value="InterPro"/>
</dbReference>
<protein>
    <recommendedName>
        <fullName evidence="5">beta-glucosidase</fullName>
        <ecNumber evidence="5">3.2.1.21</ecNumber>
    </recommendedName>
</protein>
<dbReference type="InterPro" id="IPR000254">
    <property type="entry name" value="CBD"/>
</dbReference>
<dbReference type="SMART" id="SM00236">
    <property type="entry name" value="fCBD"/>
    <property type="match status" value="1"/>
</dbReference>
<evidence type="ECO:0000256" key="6">
    <source>
        <dbReference type="ARBA" id="ARBA00022729"/>
    </source>
</evidence>
<dbReference type="InterPro" id="IPR017853">
    <property type="entry name" value="GH"/>
</dbReference>
<dbReference type="InterPro" id="IPR036962">
    <property type="entry name" value="Glyco_hydro_3_N_sf"/>
</dbReference>
<dbReference type="Pfam" id="PF01915">
    <property type="entry name" value="Glyco_hydro_3_C"/>
    <property type="match status" value="1"/>
</dbReference>
<comment type="catalytic activity">
    <reaction evidence="1">
        <text>Hydrolysis of terminal, non-reducing beta-D-glucosyl residues with release of beta-D-glucose.</text>
        <dbReference type="EC" id="3.2.1.21"/>
    </reaction>
</comment>
<feature type="region of interest" description="Disordered" evidence="13">
    <location>
        <begin position="636"/>
        <end position="670"/>
    </location>
</feature>
<keyword evidence="7" id="KW-0378">Hydrolase</keyword>
<feature type="compositionally biased region" description="Polar residues" evidence="13">
    <location>
        <begin position="1335"/>
        <end position="1344"/>
    </location>
</feature>
<dbReference type="Gene3D" id="3.40.50.1700">
    <property type="entry name" value="Glycoside hydrolase family 3 C-terminal domain"/>
    <property type="match status" value="1"/>
</dbReference>
<evidence type="ECO:0000256" key="7">
    <source>
        <dbReference type="ARBA" id="ARBA00022801"/>
    </source>
</evidence>
<comment type="similarity">
    <text evidence="3">Belongs to the glycosyl hydrolase 3 family.</text>
</comment>
<feature type="compositionally biased region" description="Basic and acidic residues" evidence="13">
    <location>
        <begin position="58"/>
        <end position="67"/>
    </location>
</feature>
<dbReference type="Gene3D" id="2.40.160.120">
    <property type="match status" value="1"/>
</dbReference>
<dbReference type="EC" id="3.2.1.21" evidence="5"/>
<dbReference type="Pfam" id="PF14310">
    <property type="entry name" value="Fn3-like"/>
    <property type="match status" value="1"/>
</dbReference>
<feature type="compositionally biased region" description="Low complexity" evidence="13">
    <location>
        <begin position="213"/>
        <end position="222"/>
    </location>
</feature>
<dbReference type="GO" id="GO:0008289">
    <property type="term" value="F:lipid binding"/>
    <property type="evidence" value="ECO:0007669"/>
    <property type="project" value="InterPro"/>
</dbReference>
<keyword evidence="6" id="KW-0732">Signal</keyword>
<dbReference type="PANTHER" id="PTHR42715">
    <property type="entry name" value="BETA-GLUCOSIDASE"/>
    <property type="match status" value="1"/>
</dbReference>
<dbReference type="Gene3D" id="3.30.70.3490">
    <property type="match status" value="1"/>
</dbReference>
<keyword evidence="9" id="KW-0325">Glycoprotein</keyword>
<dbReference type="SUPFAM" id="SSF144000">
    <property type="entry name" value="Oxysterol-binding protein-like"/>
    <property type="match status" value="1"/>
</dbReference>
<feature type="compositionally biased region" description="Low complexity" evidence="13">
    <location>
        <begin position="636"/>
        <end position="668"/>
    </location>
</feature>
<proteinExistence type="inferred from homology"/>
<dbReference type="InterPro" id="IPR000648">
    <property type="entry name" value="Oxysterol-bd"/>
</dbReference>
<feature type="region of interest" description="Disordered" evidence="13">
    <location>
        <begin position="527"/>
        <end position="573"/>
    </location>
</feature>
<dbReference type="Pfam" id="PF00933">
    <property type="entry name" value="Glyco_hydro_3"/>
    <property type="match status" value="1"/>
</dbReference>
<feature type="domain" description="CBM1" evidence="14">
    <location>
        <begin position="588"/>
        <end position="630"/>
    </location>
</feature>
<comment type="caution">
    <text evidence="15">The sequence shown here is derived from an EMBL/GenBank/DDBJ whole genome shotgun (WGS) entry which is preliminary data.</text>
</comment>
<dbReference type="Gene3D" id="3.20.20.300">
    <property type="entry name" value="Glycoside hydrolase, family 3, N-terminal domain"/>
    <property type="match status" value="1"/>
</dbReference>
<comment type="similarity">
    <text evidence="4">Belongs to the OSBP family.</text>
</comment>
<dbReference type="FunFam" id="2.40.160.120:FF:000001">
    <property type="entry name" value="Oxysterol-binding protein"/>
    <property type="match status" value="1"/>
</dbReference>
<reference evidence="15 16" key="1">
    <citation type="submission" date="2016-10" db="EMBL/GenBank/DDBJ databases">
        <title>Genome sequence of the basidiomycete white-rot fungus Trametes pubescens.</title>
        <authorList>
            <person name="Makela M.R."/>
            <person name="Granchi Z."/>
            <person name="Peng M."/>
            <person name="De Vries R.P."/>
            <person name="Grigoriev I."/>
            <person name="Riley R."/>
            <person name="Hilden K."/>
        </authorList>
    </citation>
    <scope>NUCLEOTIDE SEQUENCE [LARGE SCALE GENOMIC DNA]</scope>
    <source>
        <strain evidence="15 16">FBCC735</strain>
    </source>
</reference>
<dbReference type="STRING" id="154538.A0A1M2VYC9"/>